<dbReference type="InterPro" id="IPR049557">
    <property type="entry name" value="Transketolase_CS"/>
</dbReference>
<comment type="catalytic activity">
    <reaction evidence="7">
        <text>D-sedoheptulose 7-phosphate + D-glyceraldehyde 3-phosphate = aldehydo-D-ribose 5-phosphate + D-xylulose 5-phosphate</text>
        <dbReference type="Rhea" id="RHEA:10508"/>
        <dbReference type="ChEBI" id="CHEBI:57483"/>
        <dbReference type="ChEBI" id="CHEBI:57737"/>
        <dbReference type="ChEBI" id="CHEBI:58273"/>
        <dbReference type="ChEBI" id="CHEBI:59776"/>
        <dbReference type="EC" id="2.2.1.1"/>
    </reaction>
</comment>
<dbReference type="CDD" id="cd07033">
    <property type="entry name" value="TPP_PYR_DXS_TK_like"/>
    <property type="match status" value="1"/>
</dbReference>
<comment type="cofactor">
    <cofactor evidence="11">
        <name>thiamine diphosphate</name>
        <dbReference type="ChEBI" id="CHEBI:58937"/>
    </cofactor>
    <text evidence="11">Binds 1 thiamine pyrophosphate per subunit. During the reaction, the substrate forms a covalent intermediate with the cofactor.</text>
</comment>
<dbReference type="Pfam" id="PF02779">
    <property type="entry name" value="Transket_pyr"/>
    <property type="match status" value="1"/>
</dbReference>
<feature type="binding site" evidence="11">
    <location>
        <position position="170"/>
    </location>
    <ligand>
        <name>thiamine diphosphate</name>
        <dbReference type="ChEBI" id="CHEBI:58937"/>
    </ligand>
</feature>
<evidence type="ECO:0000256" key="11">
    <source>
        <dbReference type="PIRSR" id="PIRSR605478-3"/>
    </source>
</evidence>
<dbReference type="OrthoDB" id="8732661at2"/>
<dbReference type="RefSeq" id="WP_103875529.1">
    <property type="nucleotide sequence ID" value="NZ_FNUY01000018.1"/>
</dbReference>
<feature type="binding site" evidence="11">
    <location>
        <begin position="131"/>
        <end position="133"/>
    </location>
    <ligand>
        <name>thiamine diphosphate</name>
        <dbReference type="ChEBI" id="CHEBI:58937"/>
    </ligand>
</feature>
<feature type="binding site" evidence="10">
    <location>
        <position position="529"/>
    </location>
    <ligand>
        <name>substrate</name>
    </ligand>
</feature>
<comment type="cofactor">
    <cofactor evidence="12">
        <name>Mg(2+)</name>
        <dbReference type="ChEBI" id="CHEBI:18420"/>
    </cofactor>
    <text evidence="12">Binds 1 Mg(2+) ion per subunit. Can also utilize other divalent metal cations, such as Ca(2+), Mn(2+) and Co(2+).</text>
</comment>
<feature type="binding site" evidence="10">
    <location>
        <position position="273"/>
    </location>
    <ligand>
        <name>substrate</name>
    </ligand>
</feature>
<keyword evidence="5 12" id="KW-0460">Magnesium</keyword>
<protein>
    <recommendedName>
        <fullName evidence="2 8">Transketolase</fullName>
        <ecNumber evidence="2 8">2.2.1.1</ecNumber>
    </recommendedName>
</protein>
<keyword evidence="6 11" id="KW-0786">Thiamine pyrophosphate</keyword>
<evidence type="ECO:0000256" key="6">
    <source>
        <dbReference type="ARBA" id="ARBA00023052"/>
    </source>
</evidence>
<dbReference type="InterPro" id="IPR009014">
    <property type="entry name" value="Transketo_C/PFOR_II"/>
</dbReference>
<dbReference type="PANTHER" id="PTHR43522">
    <property type="entry name" value="TRANSKETOLASE"/>
    <property type="match status" value="1"/>
</dbReference>
<feature type="binding site" evidence="11">
    <location>
        <position position="82"/>
    </location>
    <ligand>
        <name>thiamine diphosphate</name>
        <dbReference type="ChEBI" id="CHEBI:58937"/>
    </ligand>
</feature>
<feature type="site" description="Important for catalytic activity" evidence="13">
    <location>
        <position position="273"/>
    </location>
</feature>
<feature type="binding site" evidence="10">
    <location>
        <position position="470"/>
    </location>
    <ligand>
        <name>substrate</name>
    </ligand>
</feature>
<evidence type="ECO:0000313" key="16">
    <source>
        <dbReference type="Proteomes" id="UP000236743"/>
    </source>
</evidence>
<dbReference type="PROSITE" id="PS00801">
    <property type="entry name" value="TRANSKETOLASE_1"/>
    <property type="match status" value="1"/>
</dbReference>
<dbReference type="SMART" id="SM00861">
    <property type="entry name" value="Transket_pyr"/>
    <property type="match status" value="1"/>
</dbReference>
<evidence type="ECO:0000256" key="3">
    <source>
        <dbReference type="ARBA" id="ARBA00022679"/>
    </source>
</evidence>
<feature type="binding site" evidence="10">
    <location>
        <position position="42"/>
    </location>
    <ligand>
        <name>substrate</name>
    </ligand>
</feature>
<dbReference type="AlphaFoldDB" id="A0A1H6DA90"/>
<name>A0A1H6DA90_9HYPH</name>
<dbReference type="InterPro" id="IPR033247">
    <property type="entry name" value="Transketolase_fam"/>
</dbReference>
<dbReference type="SUPFAM" id="SSF52518">
    <property type="entry name" value="Thiamin diphosphate-binding fold (THDP-binding)"/>
    <property type="match status" value="2"/>
</dbReference>
<comment type="similarity">
    <text evidence="1">Belongs to the transketolase family.</text>
</comment>
<dbReference type="PANTHER" id="PTHR43522:SF2">
    <property type="entry name" value="TRANSKETOLASE 1-RELATED"/>
    <property type="match status" value="1"/>
</dbReference>
<dbReference type="InterPro" id="IPR005474">
    <property type="entry name" value="Transketolase_N"/>
</dbReference>
<reference evidence="15 16" key="1">
    <citation type="submission" date="2016-10" db="EMBL/GenBank/DDBJ databases">
        <authorList>
            <person name="de Groot N.N."/>
        </authorList>
    </citation>
    <scope>NUCLEOTIDE SEQUENCE [LARGE SCALE GENOMIC DNA]</scope>
    <source>
        <strain evidence="15 16">DSM 26656</strain>
    </source>
</reference>
<evidence type="ECO:0000256" key="8">
    <source>
        <dbReference type="NCBIfam" id="TIGR00232"/>
    </source>
</evidence>
<evidence type="ECO:0000256" key="1">
    <source>
        <dbReference type="ARBA" id="ARBA00007131"/>
    </source>
</evidence>
<feature type="binding site" evidence="10">
    <location>
        <position position="482"/>
    </location>
    <ligand>
        <name>substrate</name>
    </ligand>
</feature>
<dbReference type="GO" id="GO:0006098">
    <property type="term" value="P:pentose-phosphate shunt"/>
    <property type="evidence" value="ECO:0007669"/>
    <property type="project" value="TreeGrafter"/>
</dbReference>
<evidence type="ECO:0000256" key="5">
    <source>
        <dbReference type="ARBA" id="ARBA00022842"/>
    </source>
</evidence>
<evidence type="ECO:0000313" key="15">
    <source>
        <dbReference type="EMBL" id="SEG81446.1"/>
    </source>
</evidence>
<feature type="binding site" evidence="10">
    <location>
        <position position="368"/>
    </location>
    <ligand>
        <name>substrate</name>
    </ligand>
</feature>
<evidence type="ECO:0000256" key="10">
    <source>
        <dbReference type="PIRSR" id="PIRSR605478-2"/>
    </source>
</evidence>
<feature type="site" description="Important for catalytic activity" evidence="13">
    <location>
        <position position="42"/>
    </location>
</feature>
<dbReference type="Pfam" id="PF22613">
    <property type="entry name" value="Transketolase_C_1"/>
    <property type="match status" value="1"/>
</dbReference>
<feature type="binding site" evidence="11">
    <location>
        <position position="273"/>
    </location>
    <ligand>
        <name>thiamine diphosphate</name>
        <dbReference type="ChEBI" id="CHEBI:58937"/>
    </ligand>
</feature>
<keyword evidence="16" id="KW-1185">Reference proteome</keyword>
<dbReference type="GO" id="GO:0005829">
    <property type="term" value="C:cytosol"/>
    <property type="evidence" value="ECO:0007669"/>
    <property type="project" value="TreeGrafter"/>
</dbReference>
<dbReference type="InterPro" id="IPR055152">
    <property type="entry name" value="Transketolase-like_C_2"/>
</dbReference>
<dbReference type="FunFam" id="3.40.50.970:FF:000004">
    <property type="entry name" value="Transketolase"/>
    <property type="match status" value="1"/>
</dbReference>
<keyword evidence="4 12" id="KW-0479">Metal-binding</keyword>
<dbReference type="InterPro" id="IPR029061">
    <property type="entry name" value="THDP-binding"/>
</dbReference>
<organism evidence="15 16">
    <name type="scientific">Bosea lathyri</name>
    <dbReference type="NCBI Taxonomy" id="1036778"/>
    <lineage>
        <taxon>Bacteria</taxon>
        <taxon>Pseudomonadati</taxon>
        <taxon>Pseudomonadota</taxon>
        <taxon>Alphaproteobacteria</taxon>
        <taxon>Hyphomicrobiales</taxon>
        <taxon>Boseaceae</taxon>
        <taxon>Bosea</taxon>
    </lineage>
</organism>
<feature type="binding site" evidence="12">
    <location>
        <position position="169"/>
    </location>
    <ligand>
        <name>Mg(2+)</name>
        <dbReference type="ChEBI" id="CHEBI:18420"/>
    </ligand>
</feature>
<feature type="active site" description="Proton donor" evidence="9">
    <location>
        <position position="421"/>
    </location>
</feature>
<feature type="binding site" evidence="12">
    <location>
        <position position="201"/>
    </location>
    <ligand>
        <name>Mg(2+)</name>
        <dbReference type="ChEBI" id="CHEBI:18420"/>
    </ligand>
</feature>
<dbReference type="InterPro" id="IPR005478">
    <property type="entry name" value="Transketolase_bac-like"/>
</dbReference>
<dbReference type="GO" id="GO:0046872">
    <property type="term" value="F:metal ion binding"/>
    <property type="evidence" value="ECO:0007669"/>
    <property type="project" value="UniProtKB-KW"/>
</dbReference>
<dbReference type="Pfam" id="PF00456">
    <property type="entry name" value="Transketolase_N"/>
    <property type="match status" value="1"/>
</dbReference>
<dbReference type="Gene3D" id="3.40.50.970">
    <property type="match status" value="2"/>
</dbReference>
<feature type="binding site" evidence="11">
    <location>
        <position position="199"/>
    </location>
    <ligand>
        <name>thiamine diphosphate</name>
        <dbReference type="ChEBI" id="CHEBI:58937"/>
    </ligand>
</feature>
<dbReference type="FunFam" id="3.40.50.970:FF:000003">
    <property type="entry name" value="Transketolase"/>
    <property type="match status" value="1"/>
</dbReference>
<dbReference type="SUPFAM" id="SSF52922">
    <property type="entry name" value="TK C-terminal domain-like"/>
    <property type="match status" value="1"/>
</dbReference>
<sequence>MPVSSLSRAIPAASLDLAELKLMANALRALTMDAIEQAKSGHPGMPLGMADVAAVLFSQHLKFDPADPAWPDRDRLILSAGHGSMLLYAALHLLGYEDMPLDELKRFRTTHSRAAGHPEYGHAGGIETTTGPLGQGLATAIGFALAERLGAAHFGKDIVDHRTYVIASDGDLMEGISQEAIALAGHFKLSRLTVLFDDNNICIDGSVDMVESTDQLARFRASGWHVLRIDGHDPEAISAAIDEARASDRPTLIACRTVIGFSAPTKANKPDAHSSPLGTKEVAGARANLGWNWGPFEIPDAADAAWKAAAARGKQDRQDWIKRFAQVPADRKVVFERCLTKSLPAGLSEAVLAAKRGFVESAAQIPTRKASEQVFDQLSRLLPELISGSADLTSATLNKASLRAITPEDFSGHFVHWGIREHAMVAAMNGLAIEGFIPVGATFLAFSDYFRPALRLSALMGLGTIHVMTHDSIGLGEDGSTHQPVEHLAALRAMPNLLVLRPADGIETAEAWEIALQNRKRPTILALTRQPVPQLRQDAETQNRSALGAYEIAAANGEAQVSLFSSGSEVQLALAARDQLESEGIATRVVSVPSFELFAEQPASYRAAILGTAPVRVAVEAAVRQSWDGLIGIDGDFIGMNSFGASGPAEELYELFGITAKAVADAARQQLKRKGVS</sequence>
<evidence type="ECO:0000256" key="7">
    <source>
        <dbReference type="ARBA" id="ARBA00049473"/>
    </source>
</evidence>
<feature type="binding site" evidence="12">
    <location>
        <position position="199"/>
    </location>
    <ligand>
        <name>Mg(2+)</name>
        <dbReference type="ChEBI" id="CHEBI:18420"/>
    </ligand>
</feature>
<evidence type="ECO:0000256" key="2">
    <source>
        <dbReference type="ARBA" id="ARBA00013152"/>
    </source>
</evidence>
<dbReference type="NCBIfam" id="TIGR00232">
    <property type="entry name" value="tktlase_bact"/>
    <property type="match status" value="1"/>
</dbReference>
<evidence type="ECO:0000256" key="4">
    <source>
        <dbReference type="ARBA" id="ARBA00022723"/>
    </source>
</evidence>
<dbReference type="Gene3D" id="3.40.50.920">
    <property type="match status" value="1"/>
</dbReference>
<evidence type="ECO:0000256" key="13">
    <source>
        <dbReference type="PIRSR" id="PIRSR605478-5"/>
    </source>
</evidence>
<evidence type="ECO:0000256" key="9">
    <source>
        <dbReference type="PIRSR" id="PIRSR605478-1"/>
    </source>
</evidence>
<accession>A0A1H6DA90</accession>
<proteinExistence type="inferred from homology"/>
<evidence type="ECO:0000259" key="14">
    <source>
        <dbReference type="SMART" id="SM00861"/>
    </source>
</evidence>
<dbReference type="EC" id="2.2.1.1" evidence="2 8"/>
<dbReference type="Proteomes" id="UP000236743">
    <property type="component" value="Unassembled WGS sequence"/>
</dbReference>
<feature type="domain" description="Transketolase-like pyrimidine-binding" evidence="14">
    <location>
        <begin position="365"/>
        <end position="534"/>
    </location>
</feature>
<evidence type="ECO:0000256" key="12">
    <source>
        <dbReference type="PIRSR" id="PIRSR605478-4"/>
    </source>
</evidence>
<feature type="binding site" evidence="10">
    <location>
        <position position="478"/>
    </location>
    <ligand>
        <name>substrate</name>
    </ligand>
</feature>
<dbReference type="GO" id="GO:0004802">
    <property type="term" value="F:transketolase activity"/>
    <property type="evidence" value="ECO:0007669"/>
    <property type="project" value="UniProtKB-UniRule"/>
</dbReference>
<dbReference type="EMBL" id="FNUY01000018">
    <property type="protein sequence ID" value="SEG81446.1"/>
    <property type="molecule type" value="Genomic_DNA"/>
</dbReference>
<gene>
    <name evidence="15" type="ORF">SAMN04488115_11839</name>
</gene>
<keyword evidence="3" id="KW-0808">Transferase</keyword>
<dbReference type="CDD" id="cd02012">
    <property type="entry name" value="TPP_TK"/>
    <property type="match status" value="1"/>
</dbReference>
<dbReference type="InterPro" id="IPR005475">
    <property type="entry name" value="Transketolase-like_Pyr-bd"/>
</dbReference>
<feature type="binding site" evidence="11">
    <location>
        <position position="446"/>
    </location>
    <ligand>
        <name>thiamine diphosphate</name>
        <dbReference type="ChEBI" id="CHEBI:58937"/>
    </ligand>
</feature>